<dbReference type="Gene3D" id="3.40.50.10330">
    <property type="entry name" value="Probable inorganic polyphosphate/atp-NAD kinase, domain 1"/>
    <property type="match status" value="1"/>
</dbReference>
<feature type="domain" description="DAGKc" evidence="2">
    <location>
        <begin position="203"/>
        <end position="284"/>
    </location>
</feature>
<comment type="caution">
    <text evidence="3">The sequence shown here is derived from an EMBL/GenBank/DDBJ whole genome shotgun (WGS) entry which is preliminary data.</text>
</comment>
<feature type="region of interest" description="Disordered" evidence="1">
    <location>
        <begin position="14"/>
        <end position="61"/>
    </location>
</feature>
<dbReference type="GO" id="GO:0007165">
    <property type="term" value="P:signal transduction"/>
    <property type="evidence" value="ECO:0007669"/>
    <property type="project" value="InterPro"/>
</dbReference>
<accession>A0A086LZC9</accession>
<dbReference type="GO" id="GO:0016020">
    <property type="term" value="C:membrane"/>
    <property type="evidence" value="ECO:0007669"/>
    <property type="project" value="TreeGrafter"/>
</dbReference>
<dbReference type="EC" id="2.7.1.107" evidence="3"/>
<dbReference type="PANTHER" id="PTHR11255:SF121">
    <property type="entry name" value="DIACYLGLYCEROL KINASE (ATP)"/>
    <property type="match status" value="1"/>
</dbReference>
<dbReference type="InterPro" id="IPR001206">
    <property type="entry name" value="Diacylglycerol_kinase_cat_dom"/>
</dbReference>
<evidence type="ECO:0000313" key="4">
    <source>
        <dbReference type="Proteomes" id="UP000028834"/>
    </source>
</evidence>
<sequence length="284" mass="29065">MLLATLSADLGSKLSLVGGTSSSEMAETRFPGENPSPPVREVGSASSLAAPAESAPSIGSGNLAPPSAVLSAVSGAGDHSPSAEPGATACTPACAPPSCSPSGVCRLTMTSPFPCNIYIFDIREGISGNKPGFRLLRAATEVAFSRESSLEAGASPASVSSASLHAEAGAGSKAEAGKTDPDGVPTAGEDQRKRGAGERGEREEKGDREREEKGEIQDDNVIRVLVAGGDGTVMWCAAEADAHRIDPMKIAFGVIPYGTGNDFANAFGWKEWRGLRPFDGAMKT</sequence>
<protein>
    <submittedName>
        <fullName evidence="3">Diacylglycerol kinase accessory domain (Presumed) domain-containing protein</fullName>
        <ecNumber evidence="3">2.7.1.107</ecNumber>
    </submittedName>
</protein>
<dbReference type="Proteomes" id="UP000028834">
    <property type="component" value="Unassembled WGS sequence"/>
</dbReference>
<dbReference type="AlphaFoldDB" id="A0A086LZC9"/>
<dbReference type="SUPFAM" id="SSF111331">
    <property type="entry name" value="NAD kinase/diacylglycerol kinase-like"/>
    <property type="match status" value="1"/>
</dbReference>
<dbReference type="EMBL" id="AFYV02001429">
    <property type="protein sequence ID" value="KFG61997.1"/>
    <property type="molecule type" value="Genomic_DNA"/>
</dbReference>
<dbReference type="VEuPathDB" id="ToxoDB:TGRUB_202460A"/>
<dbReference type="InterPro" id="IPR017438">
    <property type="entry name" value="ATP-NAD_kinase_N"/>
</dbReference>
<keyword evidence="3" id="KW-0808">Transferase</keyword>
<dbReference type="Pfam" id="PF00781">
    <property type="entry name" value="DAGK_cat"/>
    <property type="match status" value="1"/>
</dbReference>
<dbReference type="InterPro" id="IPR037607">
    <property type="entry name" value="DGK"/>
</dbReference>
<dbReference type="PANTHER" id="PTHR11255">
    <property type="entry name" value="DIACYLGLYCEROL KINASE"/>
    <property type="match status" value="1"/>
</dbReference>
<evidence type="ECO:0000256" key="1">
    <source>
        <dbReference type="SAM" id="MobiDB-lite"/>
    </source>
</evidence>
<feature type="compositionally biased region" description="Basic and acidic residues" evidence="1">
    <location>
        <begin position="189"/>
        <end position="216"/>
    </location>
</feature>
<dbReference type="PROSITE" id="PS50146">
    <property type="entry name" value="DAGK"/>
    <property type="match status" value="1"/>
</dbReference>
<feature type="compositionally biased region" description="Low complexity" evidence="1">
    <location>
        <begin position="152"/>
        <end position="174"/>
    </location>
</feature>
<feature type="compositionally biased region" description="Low complexity" evidence="1">
    <location>
        <begin position="44"/>
        <end position="57"/>
    </location>
</feature>
<proteinExistence type="predicted"/>
<evidence type="ECO:0000259" key="2">
    <source>
        <dbReference type="PROSITE" id="PS50146"/>
    </source>
</evidence>
<dbReference type="GO" id="GO:0004143">
    <property type="term" value="F:ATP-dependent diacylglycerol kinase activity"/>
    <property type="evidence" value="ECO:0007669"/>
    <property type="project" value="UniProtKB-EC"/>
</dbReference>
<organism evidence="3 4">
    <name type="scientific">Toxoplasma gondii RUB</name>
    <dbReference type="NCBI Taxonomy" id="935652"/>
    <lineage>
        <taxon>Eukaryota</taxon>
        <taxon>Sar</taxon>
        <taxon>Alveolata</taxon>
        <taxon>Apicomplexa</taxon>
        <taxon>Conoidasida</taxon>
        <taxon>Coccidia</taxon>
        <taxon>Eucoccidiorida</taxon>
        <taxon>Eimeriorina</taxon>
        <taxon>Sarcocystidae</taxon>
        <taxon>Toxoplasma</taxon>
    </lineage>
</organism>
<gene>
    <name evidence="3" type="ORF">TGRUB_202460A</name>
</gene>
<dbReference type="InterPro" id="IPR016064">
    <property type="entry name" value="NAD/diacylglycerol_kinase_sf"/>
</dbReference>
<evidence type="ECO:0000313" key="3">
    <source>
        <dbReference type="EMBL" id="KFG61997.1"/>
    </source>
</evidence>
<name>A0A086LZC9_TOXGO</name>
<reference evidence="3 4" key="1">
    <citation type="submission" date="2014-05" db="EMBL/GenBank/DDBJ databases">
        <authorList>
            <person name="Sibley D."/>
            <person name="Venepally P."/>
            <person name="Karamycheva S."/>
            <person name="Hadjithomas M."/>
            <person name="Khan A."/>
            <person name="Brunk B."/>
            <person name="Roos D."/>
            <person name="Caler E."/>
            <person name="Lorenzi H."/>
        </authorList>
    </citation>
    <scope>NUCLEOTIDE SEQUENCE [LARGE SCALE GENOMIC DNA]</scope>
    <source>
        <strain evidence="3 4">RUB</strain>
    </source>
</reference>
<feature type="region of interest" description="Disordered" evidence="1">
    <location>
        <begin position="149"/>
        <end position="216"/>
    </location>
</feature>
<keyword evidence="3" id="KW-0418">Kinase</keyword>